<feature type="non-terminal residue" evidence="2">
    <location>
        <position position="1"/>
    </location>
</feature>
<dbReference type="EMBL" id="JAHYIQ010000003">
    <property type="protein sequence ID" value="KAK1133729.1"/>
    <property type="molecule type" value="Genomic_DNA"/>
</dbReference>
<feature type="region of interest" description="Disordered" evidence="1">
    <location>
        <begin position="133"/>
        <end position="156"/>
    </location>
</feature>
<keyword evidence="3" id="KW-1185">Reference proteome</keyword>
<evidence type="ECO:0000313" key="3">
    <source>
        <dbReference type="Proteomes" id="UP001177670"/>
    </source>
</evidence>
<sequence length="156" mass="17904">RNLVPVGSTIRGRTSLDRLRGARPNSSDSLFAFRGAGFEHVVTDIFHEHRNEGRRFCNNAPNVAKKRMISMAIRPEVFPDQFSDCHSQMELLHINPQPSLRVIDEDKYGTILRGGEVRLVPLVRRFLRPFAPRPPEKARRKKVTWSGHRGKKRQVG</sequence>
<comment type="caution">
    <text evidence="2">The sequence shown here is derived from an EMBL/GenBank/DDBJ whole genome shotgun (WGS) entry which is preliminary data.</text>
</comment>
<dbReference type="AlphaFoldDB" id="A0AA40KV45"/>
<evidence type="ECO:0000313" key="2">
    <source>
        <dbReference type="EMBL" id="KAK1133729.1"/>
    </source>
</evidence>
<organism evidence="2 3">
    <name type="scientific">Melipona bicolor</name>
    <dbReference type="NCBI Taxonomy" id="60889"/>
    <lineage>
        <taxon>Eukaryota</taxon>
        <taxon>Metazoa</taxon>
        <taxon>Ecdysozoa</taxon>
        <taxon>Arthropoda</taxon>
        <taxon>Hexapoda</taxon>
        <taxon>Insecta</taxon>
        <taxon>Pterygota</taxon>
        <taxon>Neoptera</taxon>
        <taxon>Endopterygota</taxon>
        <taxon>Hymenoptera</taxon>
        <taxon>Apocrita</taxon>
        <taxon>Aculeata</taxon>
        <taxon>Apoidea</taxon>
        <taxon>Anthophila</taxon>
        <taxon>Apidae</taxon>
        <taxon>Melipona</taxon>
    </lineage>
</organism>
<gene>
    <name evidence="2" type="ORF">K0M31_011523</name>
</gene>
<dbReference type="Proteomes" id="UP001177670">
    <property type="component" value="Unassembled WGS sequence"/>
</dbReference>
<reference evidence="2" key="1">
    <citation type="submission" date="2021-10" db="EMBL/GenBank/DDBJ databases">
        <title>Melipona bicolor Genome sequencing and assembly.</title>
        <authorList>
            <person name="Araujo N.S."/>
            <person name="Arias M.C."/>
        </authorList>
    </citation>
    <scope>NUCLEOTIDE SEQUENCE</scope>
    <source>
        <strain evidence="2">USP_2M_L1-L4_2017</strain>
        <tissue evidence="2">Whole body</tissue>
    </source>
</reference>
<name>A0AA40KV45_9HYME</name>
<accession>A0AA40KV45</accession>
<evidence type="ECO:0000256" key="1">
    <source>
        <dbReference type="SAM" id="MobiDB-lite"/>
    </source>
</evidence>
<protein>
    <submittedName>
        <fullName evidence="2">Uncharacterized protein</fullName>
    </submittedName>
</protein>
<feature type="compositionally biased region" description="Basic residues" evidence="1">
    <location>
        <begin position="138"/>
        <end position="156"/>
    </location>
</feature>
<proteinExistence type="predicted"/>